<dbReference type="InterPro" id="IPR002104">
    <property type="entry name" value="Integrase_catalytic"/>
</dbReference>
<name>A0A0J5NRZ3_PLUGE</name>
<dbReference type="GO" id="GO:0003677">
    <property type="term" value="F:DNA binding"/>
    <property type="evidence" value="ECO:0007669"/>
    <property type="project" value="UniProtKB-KW"/>
</dbReference>
<proteinExistence type="inferred from homology"/>
<keyword evidence="7" id="KW-1185">Reference proteome</keyword>
<evidence type="ECO:0000256" key="4">
    <source>
        <dbReference type="ARBA" id="ARBA00023172"/>
    </source>
</evidence>
<evidence type="ECO:0000256" key="3">
    <source>
        <dbReference type="ARBA" id="ARBA00023125"/>
    </source>
</evidence>
<dbReference type="PANTHER" id="PTHR30349">
    <property type="entry name" value="PHAGE INTEGRASE-RELATED"/>
    <property type="match status" value="1"/>
</dbReference>
<dbReference type="Pfam" id="PF00589">
    <property type="entry name" value="Phage_integrase"/>
    <property type="match status" value="1"/>
</dbReference>
<dbReference type="AlphaFoldDB" id="A0A0J5NRZ3"/>
<dbReference type="SUPFAM" id="SSF56349">
    <property type="entry name" value="DNA breaking-rejoining enzymes"/>
    <property type="match status" value="1"/>
</dbReference>
<evidence type="ECO:0000313" key="7">
    <source>
        <dbReference type="Proteomes" id="UP000036196"/>
    </source>
</evidence>
<dbReference type="Gene3D" id="1.10.150.130">
    <property type="match status" value="1"/>
</dbReference>
<dbReference type="InterPro" id="IPR011010">
    <property type="entry name" value="DNA_brk_join_enz"/>
</dbReference>
<dbReference type="InterPro" id="IPR013762">
    <property type="entry name" value="Integrase-like_cat_sf"/>
</dbReference>
<gene>
    <name evidence="6" type="ORF">ABW06_22760</name>
</gene>
<dbReference type="InterPro" id="IPR010998">
    <property type="entry name" value="Integrase_recombinase_N"/>
</dbReference>
<protein>
    <submittedName>
        <fullName evidence="6">Integrase</fullName>
    </submittedName>
</protein>
<dbReference type="GO" id="GO:0006310">
    <property type="term" value="P:DNA recombination"/>
    <property type="evidence" value="ECO:0007669"/>
    <property type="project" value="UniProtKB-KW"/>
</dbReference>
<keyword evidence="3" id="KW-0238">DNA-binding</keyword>
<evidence type="ECO:0000313" key="6">
    <source>
        <dbReference type="EMBL" id="KMK11137.1"/>
    </source>
</evidence>
<evidence type="ECO:0000259" key="5">
    <source>
        <dbReference type="PROSITE" id="PS51898"/>
    </source>
</evidence>
<comment type="similarity">
    <text evidence="1">Belongs to the 'phage' integrase family.</text>
</comment>
<comment type="caution">
    <text evidence="6">The sequence shown here is derived from an EMBL/GenBank/DDBJ whole genome shotgun (WGS) entry which is preliminary data.</text>
</comment>
<reference evidence="6 7" key="1">
    <citation type="submission" date="2015-05" db="EMBL/GenBank/DDBJ databases">
        <title>Genome sequences of Pluralibacter gergoviae.</title>
        <authorList>
            <person name="Greninger A.L."/>
            <person name="Miller S."/>
        </authorList>
    </citation>
    <scope>NUCLEOTIDE SEQUENCE [LARGE SCALE GENOMIC DNA]</scope>
    <source>
        <strain evidence="6 7">JS81F13</strain>
    </source>
</reference>
<dbReference type="PATRIC" id="fig|61647.15.peg.3456"/>
<dbReference type="CDD" id="cd00796">
    <property type="entry name" value="INT_Rci_Hp1_C"/>
    <property type="match status" value="1"/>
</dbReference>
<organism evidence="6 7">
    <name type="scientific">Pluralibacter gergoviae</name>
    <name type="common">Enterobacter gergoviae</name>
    <dbReference type="NCBI Taxonomy" id="61647"/>
    <lineage>
        <taxon>Bacteria</taxon>
        <taxon>Pseudomonadati</taxon>
        <taxon>Pseudomonadota</taxon>
        <taxon>Gammaproteobacteria</taxon>
        <taxon>Enterobacterales</taxon>
        <taxon>Enterobacteriaceae</taxon>
        <taxon>Pluralibacter</taxon>
    </lineage>
</organism>
<dbReference type="GO" id="GO:0015074">
    <property type="term" value="P:DNA integration"/>
    <property type="evidence" value="ECO:0007669"/>
    <property type="project" value="UniProtKB-KW"/>
</dbReference>
<dbReference type="EMBL" id="LDZF01000033">
    <property type="protein sequence ID" value="KMK11137.1"/>
    <property type="molecule type" value="Genomic_DNA"/>
</dbReference>
<dbReference type="InterPro" id="IPR050090">
    <property type="entry name" value="Tyrosine_recombinase_XerCD"/>
</dbReference>
<evidence type="ECO:0000256" key="1">
    <source>
        <dbReference type="ARBA" id="ARBA00008857"/>
    </source>
</evidence>
<dbReference type="PROSITE" id="PS51898">
    <property type="entry name" value="TYR_RECOMBINASE"/>
    <property type="match status" value="1"/>
</dbReference>
<accession>A0A0J5NRZ3</accession>
<evidence type="ECO:0000256" key="2">
    <source>
        <dbReference type="ARBA" id="ARBA00022908"/>
    </source>
</evidence>
<sequence>MSIKLRGETWHCDFIAPNGSRVRRSLETSDKREAQELHDRLKSEAWRVKKLGESPKKLFKEACIRWIREKEDKKSIDDDKSIIKFWLLHFRDHLLSDITAEKIMEAVDGMENRRHRLNWEMSKERCIRLKKPVPEYAPKQAAKGTRTRHLAILRAILNMAVGWGWLDKAPKISTPRVKNGRIRWLTEEESKRLFAEIAPHFFPIVMFAITTGLRRSNVTDLEWSQVDLDRRMAWMHPDETKAGNAIGVPLNETACGILRNQQGLHKRWVFVHTKVAYRSDGTKTPAVRKMRTDSNKAWKGALRRAGISNFRFHDLRHTWASWLVQSGVSLLALKEMGGWETLEMVQRYAHLSAGHLNEHASKIDAILSRNVTNMAQEENVVYLKAK</sequence>
<dbReference type="PANTHER" id="PTHR30349:SF64">
    <property type="entry name" value="PROPHAGE INTEGRASE INTD-RELATED"/>
    <property type="match status" value="1"/>
</dbReference>
<keyword evidence="4" id="KW-0233">DNA recombination</keyword>
<dbReference type="Gene3D" id="1.10.443.10">
    <property type="entry name" value="Intergrase catalytic core"/>
    <property type="match status" value="1"/>
</dbReference>
<dbReference type="Proteomes" id="UP000036196">
    <property type="component" value="Unassembled WGS sequence"/>
</dbReference>
<keyword evidence="2" id="KW-0229">DNA integration</keyword>
<feature type="domain" description="Tyr recombinase" evidence="5">
    <location>
        <begin position="180"/>
        <end position="361"/>
    </location>
</feature>